<dbReference type="PRINTS" id="PR00449">
    <property type="entry name" value="RASTRNSFRMNG"/>
</dbReference>
<dbReference type="PROSITE" id="PS51419">
    <property type="entry name" value="RAB"/>
    <property type="match status" value="1"/>
</dbReference>
<dbReference type="SUPFAM" id="SSF52540">
    <property type="entry name" value="P-loop containing nucleoside triphosphate hydrolases"/>
    <property type="match status" value="1"/>
</dbReference>
<dbReference type="GO" id="GO:0016020">
    <property type="term" value="C:membrane"/>
    <property type="evidence" value="ECO:0007669"/>
    <property type="project" value="InterPro"/>
</dbReference>
<proteinExistence type="predicted"/>
<name>W6NQY6_HAECO</name>
<reference evidence="3" key="1">
    <citation type="submission" date="2013-03" db="EMBL/GenBank/DDBJ databases">
        <authorList>
            <person name="Aslett M."/>
        </authorList>
    </citation>
    <scope>NUCLEOTIDE SEQUENCE [LARGE SCALE GENOMIC DNA]</scope>
    <source>
        <strain evidence="3">ISE/inbred ISE</strain>
    </source>
</reference>
<keyword evidence="2" id="KW-0342">GTP-binding</keyword>
<dbReference type="SMART" id="SM00175">
    <property type="entry name" value="RAB"/>
    <property type="match status" value="1"/>
</dbReference>
<dbReference type="GO" id="GO:0005525">
    <property type="term" value="F:GTP binding"/>
    <property type="evidence" value="ECO:0007669"/>
    <property type="project" value="UniProtKB-KW"/>
</dbReference>
<organism evidence="3">
    <name type="scientific">Haemonchus contortus</name>
    <name type="common">Barber pole worm</name>
    <dbReference type="NCBI Taxonomy" id="6289"/>
    <lineage>
        <taxon>Eukaryota</taxon>
        <taxon>Metazoa</taxon>
        <taxon>Ecdysozoa</taxon>
        <taxon>Nematoda</taxon>
        <taxon>Chromadorea</taxon>
        <taxon>Rhabditida</taxon>
        <taxon>Rhabditina</taxon>
        <taxon>Rhabditomorpha</taxon>
        <taxon>Strongyloidea</taxon>
        <taxon>Trichostrongylidae</taxon>
        <taxon>Haemonchus</taxon>
    </lineage>
</organism>
<dbReference type="InterPro" id="IPR001806">
    <property type="entry name" value="Small_GTPase"/>
</dbReference>
<protein>
    <submittedName>
        <fullName evidence="3">Ras domain containing protein</fullName>
    </submittedName>
</protein>
<dbReference type="SMART" id="SM00173">
    <property type="entry name" value="RAS"/>
    <property type="match status" value="1"/>
</dbReference>
<evidence type="ECO:0000256" key="2">
    <source>
        <dbReference type="ARBA" id="ARBA00023134"/>
    </source>
</evidence>
<evidence type="ECO:0000256" key="1">
    <source>
        <dbReference type="ARBA" id="ARBA00022741"/>
    </source>
</evidence>
<evidence type="ECO:0000313" key="3">
    <source>
        <dbReference type="EMBL" id="CDL94602.1"/>
    </source>
</evidence>
<comment type="caution">
    <text evidence="3">The sequence shown here is derived from an EMBL/GenBank/DDBJ whole genome shotgun (WGS) entry which is preliminary data.</text>
</comment>
<dbReference type="Pfam" id="PF00071">
    <property type="entry name" value="Ras"/>
    <property type="match status" value="1"/>
</dbReference>
<dbReference type="Gene3D" id="3.40.50.300">
    <property type="entry name" value="P-loop containing nucleotide triphosphate hydrolases"/>
    <property type="match status" value="1"/>
</dbReference>
<accession>W6NQY6</accession>
<keyword evidence="1" id="KW-0547">Nucleotide-binding</keyword>
<dbReference type="PANTHER" id="PTHR24070">
    <property type="entry name" value="RAS, DI-RAS, AND RHEB FAMILY MEMBERS OF SMALL GTPASE SUPERFAMILY"/>
    <property type="match status" value="1"/>
</dbReference>
<gene>
    <name evidence="3" type="ORF">HCOI_01088100</name>
</gene>
<dbReference type="InterPro" id="IPR027417">
    <property type="entry name" value="P-loop_NTPase"/>
</dbReference>
<dbReference type="GO" id="GO:0003924">
    <property type="term" value="F:GTPase activity"/>
    <property type="evidence" value="ECO:0007669"/>
    <property type="project" value="InterPro"/>
</dbReference>
<dbReference type="PROSITE" id="PS51421">
    <property type="entry name" value="RAS"/>
    <property type="match status" value="1"/>
</dbReference>
<dbReference type="EMBL" id="CAVP010058406">
    <property type="protein sequence ID" value="CDL94602.1"/>
    <property type="molecule type" value="Genomic_DNA"/>
</dbReference>
<sequence>MGYYVKCGDEELKRISARAKMPGQTDWGGFEDVKRLHSMICRVKDRDDFPVLLVGNKADLENERHVTRSEAEELARSLNVPYVECSAKLRMNVDQAFHGVVRLVRFNTRKTSEFGLKYFSELESLEPSTTGMSL</sequence>
<dbReference type="AlphaFoldDB" id="W6NQY6"/>
<reference evidence="3" key="2">
    <citation type="submission" date="2013-05" db="EMBL/GenBank/DDBJ databases">
        <title>The genome and transcriptome of Haemonchus contortus: a key model parasite for drug and vaccine discovery.</title>
        <authorList>
            <person name="Laing R."/>
            <person name="Kikuchi T."/>
            <person name="Martinelli A."/>
            <person name="Tsai I.J."/>
            <person name="Beech R.N."/>
            <person name="Redman E."/>
            <person name="Holroyd N."/>
            <person name="Bartley D.J."/>
            <person name="Beasley H."/>
            <person name="Britton C."/>
            <person name="Curran D."/>
            <person name="Devaney E."/>
            <person name="Gilabert A."/>
            <person name="Jackson F."/>
            <person name="Hunt M."/>
            <person name="Johnston S."/>
            <person name="Kryukov I."/>
            <person name="Li K."/>
            <person name="Morrison A.A."/>
            <person name="Reid A.J."/>
            <person name="Sargison N."/>
            <person name="Saunders G."/>
            <person name="Wasmuth J.D."/>
            <person name="Wolstenholme A."/>
            <person name="Berriman M."/>
            <person name="Gilleard J.S."/>
            <person name="Cotton J.A."/>
        </authorList>
    </citation>
    <scope>NUCLEOTIDE SEQUENCE [LARGE SCALE GENOMIC DNA]</scope>
    <source>
        <strain evidence="3">ISE/inbred ISE</strain>
    </source>
</reference>
<dbReference type="GO" id="GO:0007165">
    <property type="term" value="P:signal transduction"/>
    <property type="evidence" value="ECO:0007669"/>
    <property type="project" value="InterPro"/>
</dbReference>
<dbReference type="InterPro" id="IPR020849">
    <property type="entry name" value="Small_GTPase_Ras-type"/>
</dbReference>